<dbReference type="InterPro" id="IPR013815">
    <property type="entry name" value="ATP_grasp_subdomain_1"/>
</dbReference>
<dbReference type="GO" id="GO:0005524">
    <property type="term" value="F:ATP binding"/>
    <property type="evidence" value="ECO:0007669"/>
    <property type="project" value="UniProtKB-UniRule"/>
</dbReference>
<dbReference type="InterPro" id="IPR003135">
    <property type="entry name" value="ATP-grasp_carboxylate-amine"/>
</dbReference>
<name>A0A4Y4G7Y2_WEIHE</name>
<keyword evidence="12" id="KW-1185">Reference proteome</keyword>
<evidence type="ECO:0000256" key="4">
    <source>
        <dbReference type="ARBA" id="ARBA00022755"/>
    </source>
</evidence>
<dbReference type="InterPro" id="IPR016185">
    <property type="entry name" value="PreATP-grasp_dom_sf"/>
</dbReference>
<dbReference type="Proteomes" id="UP000585749">
    <property type="component" value="Unassembled WGS sequence"/>
</dbReference>
<evidence type="ECO:0000256" key="3">
    <source>
        <dbReference type="ARBA" id="ARBA00022741"/>
    </source>
</evidence>
<feature type="domain" description="ATP-grasp" evidence="9">
    <location>
        <begin position="110"/>
        <end position="296"/>
    </location>
</feature>
<gene>
    <name evidence="11" type="ORF">GA0061075_1088</name>
    <name evidence="10" type="ORF">HF960_05335</name>
</gene>
<reference evidence="11 12" key="1">
    <citation type="submission" date="2016-08" db="EMBL/GenBank/DDBJ databases">
        <authorList>
            <person name="Varghese N."/>
            <person name="Submissions Spin"/>
        </authorList>
    </citation>
    <scope>NUCLEOTIDE SEQUENCE [LARGE SCALE GENOMIC DNA]</scope>
    <source>
        <strain evidence="11 12">R-53116</strain>
    </source>
</reference>
<dbReference type="InterPro" id="IPR011761">
    <property type="entry name" value="ATP-grasp"/>
</dbReference>
<dbReference type="AlphaFoldDB" id="A0A4Y4G7Y2"/>
<evidence type="ECO:0000256" key="1">
    <source>
        <dbReference type="ARBA" id="ARBA00001936"/>
    </source>
</evidence>
<evidence type="ECO:0000256" key="5">
    <source>
        <dbReference type="ARBA" id="ARBA00022840"/>
    </source>
</evidence>
<dbReference type="EMBL" id="FMAW01000008">
    <property type="protein sequence ID" value="SCB95117.1"/>
    <property type="molecule type" value="Genomic_DNA"/>
</dbReference>
<dbReference type="GO" id="GO:0005829">
    <property type="term" value="C:cytosol"/>
    <property type="evidence" value="ECO:0007669"/>
    <property type="project" value="TreeGrafter"/>
</dbReference>
<protein>
    <submittedName>
        <fullName evidence="11">5-(Carboxyamino)imidazole ribonucleotide synthase</fullName>
    </submittedName>
    <submittedName>
        <fullName evidence="10">ATP-grasp domain-containing protein</fullName>
    </submittedName>
</protein>
<comment type="caution">
    <text evidence="10">The sequence shown here is derived from an EMBL/GenBank/DDBJ whole genome shotgun (WGS) entry which is preliminary data.</text>
</comment>
<organism evidence="10 13">
    <name type="scientific">Weissella hellenica</name>
    <dbReference type="NCBI Taxonomy" id="46256"/>
    <lineage>
        <taxon>Bacteria</taxon>
        <taxon>Bacillati</taxon>
        <taxon>Bacillota</taxon>
        <taxon>Bacilli</taxon>
        <taxon>Lactobacillales</taxon>
        <taxon>Lactobacillaceae</taxon>
        <taxon>Weissella</taxon>
    </lineage>
</organism>
<dbReference type="GO" id="GO:0006164">
    <property type="term" value="P:purine nucleotide biosynthetic process"/>
    <property type="evidence" value="ECO:0007669"/>
    <property type="project" value="UniProtKB-KW"/>
</dbReference>
<dbReference type="Gene3D" id="3.30.470.20">
    <property type="entry name" value="ATP-grasp fold, B domain"/>
    <property type="match status" value="1"/>
</dbReference>
<keyword evidence="5 8" id="KW-0067">ATP-binding</keyword>
<dbReference type="GO" id="GO:0046872">
    <property type="term" value="F:metal ion binding"/>
    <property type="evidence" value="ECO:0007669"/>
    <property type="project" value="InterPro"/>
</dbReference>
<evidence type="ECO:0000313" key="13">
    <source>
        <dbReference type="Proteomes" id="UP000585749"/>
    </source>
</evidence>
<dbReference type="RefSeq" id="WP_074427420.1">
    <property type="nucleotide sequence ID" value="NZ_BJEG01000006.1"/>
</dbReference>
<evidence type="ECO:0000313" key="12">
    <source>
        <dbReference type="Proteomes" id="UP000182448"/>
    </source>
</evidence>
<dbReference type="InterPro" id="IPR054350">
    <property type="entry name" value="PurT/PurK_preATP-grasp"/>
</dbReference>
<dbReference type="Pfam" id="PF02222">
    <property type="entry name" value="ATP-grasp"/>
    <property type="match status" value="1"/>
</dbReference>
<comment type="cofactor">
    <cofactor evidence="2">
        <name>Mg(2+)</name>
        <dbReference type="ChEBI" id="CHEBI:18420"/>
    </cofactor>
</comment>
<evidence type="ECO:0000256" key="7">
    <source>
        <dbReference type="ARBA" id="ARBA00025704"/>
    </source>
</evidence>
<dbReference type="Gene3D" id="3.30.1490.20">
    <property type="entry name" value="ATP-grasp fold, A domain"/>
    <property type="match status" value="1"/>
</dbReference>
<dbReference type="SUPFAM" id="SSF56059">
    <property type="entry name" value="Glutathione synthetase ATP-binding domain-like"/>
    <property type="match status" value="1"/>
</dbReference>
<evidence type="ECO:0000256" key="8">
    <source>
        <dbReference type="PROSITE-ProRule" id="PRU00409"/>
    </source>
</evidence>
<dbReference type="OrthoDB" id="9804625at2"/>
<dbReference type="PANTHER" id="PTHR11609">
    <property type="entry name" value="PURINE BIOSYNTHESIS PROTEIN 6/7, PUR6/7"/>
    <property type="match status" value="1"/>
</dbReference>
<dbReference type="Pfam" id="PF22660">
    <property type="entry name" value="RS_preATP-grasp-like"/>
    <property type="match status" value="1"/>
</dbReference>
<proteinExistence type="predicted"/>
<evidence type="ECO:0000313" key="11">
    <source>
        <dbReference type="EMBL" id="SCB95117.1"/>
    </source>
</evidence>
<sequence length="374" mass="41403">MSYEVLPGATIGIIGDGITSRYLAQIAHNMGYHIAGYSSYADSVLLKEADYRFVGQKDNNDEIESFVALSDIITYTSAWLPVQITDQLTNQVVPQGTNILDITDDHALAKAFYESESLNILPYETGSSLDEIAQAGTKLGYPLIVKPVFKHKNIDDQVILRGEWDLGLVAPMIDGSTLLIEPWLDNTQSFVMTAVRSANNETALYPLRQVQTISSNLNSAWTVGNIADAVVDEITKVTEKLGATLNYVGAYDVTVLLSDHGTLYLRNVIPGLSKTTVLYDVSVNISVAGQHLRAITGQKLADVVFEHAAVYLPITEKEEPLLYRHWQIQSHWQIAMYHFDNLLPQTGHVLAYGTSSEQLLNQLQVAGIWQFDNQ</sequence>
<keyword evidence="6" id="KW-0464">Manganese</keyword>
<keyword evidence="3 8" id="KW-0547">Nucleotide-binding</keyword>
<dbReference type="Proteomes" id="UP000182448">
    <property type="component" value="Unassembled WGS sequence"/>
</dbReference>
<comment type="pathway">
    <text evidence="7">Purine metabolism.</text>
</comment>
<reference evidence="10 13" key="2">
    <citation type="submission" date="2020-04" db="EMBL/GenBank/DDBJ databases">
        <title>MicrobeNet Type strains.</title>
        <authorList>
            <person name="Nicholson A.C."/>
        </authorList>
    </citation>
    <scope>NUCLEOTIDE SEQUENCE [LARGE SCALE GENOMIC DNA]</scope>
    <source>
        <strain evidence="10 13">CCUG 33494</strain>
    </source>
</reference>
<evidence type="ECO:0000313" key="10">
    <source>
        <dbReference type="EMBL" id="NKY67095.1"/>
    </source>
</evidence>
<evidence type="ECO:0000256" key="6">
    <source>
        <dbReference type="ARBA" id="ARBA00023211"/>
    </source>
</evidence>
<dbReference type="SUPFAM" id="SSF52440">
    <property type="entry name" value="PreATP-grasp domain"/>
    <property type="match status" value="1"/>
</dbReference>
<comment type="cofactor">
    <cofactor evidence="1">
        <name>Mn(2+)</name>
        <dbReference type="ChEBI" id="CHEBI:29035"/>
    </cofactor>
</comment>
<dbReference type="PROSITE" id="PS50975">
    <property type="entry name" value="ATP_GRASP"/>
    <property type="match status" value="1"/>
</dbReference>
<evidence type="ECO:0000256" key="2">
    <source>
        <dbReference type="ARBA" id="ARBA00001946"/>
    </source>
</evidence>
<dbReference type="Gene3D" id="3.40.50.20">
    <property type="match status" value="1"/>
</dbReference>
<accession>A0A4Y4G7Y2</accession>
<evidence type="ECO:0000259" key="9">
    <source>
        <dbReference type="PROSITE" id="PS50975"/>
    </source>
</evidence>
<dbReference type="EMBL" id="JAAXPM010000006">
    <property type="protein sequence ID" value="NKY67095.1"/>
    <property type="molecule type" value="Genomic_DNA"/>
</dbReference>
<keyword evidence="4" id="KW-0658">Purine biosynthesis</keyword>
<dbReference type="PANTHER" id="PTHR11609:SF5">
    <property type="entry name" value="PHOSPHORIBOSYLAMINOIMIDAZOLE CARBOXYLASE"/>
    <property type="match status" value="1"/>
</dbReference>